<evidence type="ECO:0000313" key="1">
    <source>
        <dbReference type="EMBL" id="WXB16966.1"/>
    </source>
</evidence>
<organism evidence="1 2">
    <name type="scientific">Pendulispora albinea</name>
    <dbReference type="NCBI Taxonomy" id="2741071"/>
    <lineage>
        <taxon>Bacteria</taxon>
        <taxon>Pseudomonadati</taxon>
        <taxon>Myxococcota</taxon>
        <taxon>Myxococcia</taxon>
        <taxon>Myxococcales</taxon>
        <taxon>Sorangiineae</taxon>
        <taxon>Pendulisporaceae</taxon>
        <taxon>Pendulispora</taxon>
    </lineage>
</organism>
<name>A0ABZ2M4M7_9BACT</name>
<accession>A0ABZ2M4M7</accession>
<keyword evidence="2" id="KW-1185">Reference proteome</keyword>
<protein>
    <submittedName>
        <fullName evidence="1">Uncharacterized protein</fullName>
    </submittedName>
</protein>
<dbReference type="EMBL" id="CP089984">
    <property type="protein sequence ID" value="WXB16966.1"/>
    <property type="molecule type" value="Genomic_DNA"/>
</dbReference>
<dbReference type="RefSeq" id="WP_394826596.1">
    <property type="nucleotide sequence ID" value="NZ_CP089984.1"/>
</dbReference>
<sequence>MAWWWPVGARQVTVAAAAVLSELRGAHPGGPGLTLHGRPGAPPHVWIRGLSEEDLLARGLVSAESLDPFEARILLQLLPARAEDAVTRSGRCSPISCKWRACPAASTTATFG</sequence>
<gene>
    <name evidence="1" type="ORF">LZC94_06745</name>
</gene>
<dbReference type="Proteomes" id="UP001370348">
    <property type="component" value="Chromosome"/>
</dbReference>
<proteinExistence type="predicted"/>
<reference evidence="1 2" key="1">
    <citation type="submission" date="2021-12" db="EMBL/GenBank/DDBJ databases">
        <title>Discovery of the Pendulisporaceae a myxobacterial family with distinct sporulation behavior and unique specialized metabolism.</title>
        <authorList>
            <person name="Garcia R."/>
            <person name="Popoff A."/>
            <person name="Bader C.D."/>
            <person name="Loehr J."/>
            <person name="Walesch S."/>
            <person name="Walt C."/>
            <person name="Boldt J."/>
            <person name="Bunk B."/>
            <person name="Haeckl F.J.F.P.J."/>
            <person name="Gunesch A.P."/>
            <person name="Birkelbach J."/>
            <person name="Nuebel U."/>
            <person name="Pietschmann T."/>
            <person name="Bach T."/>
            <person name="Mueller R."/>
        </authorList>
    </citation>
    <scope>NUCLEOTIDE SEQUENCE [LARGE SCALE GENOMIC DNA]</scope>
    <source>
        <strain evidence="1 2">MSr11954</strain>
    </source>
</reference>
<evidence type="ECO:0000313" key="2">
    <source>
        <dbReference type="Proteomes" id="UP001370348"/>
    </source>
</evidence>